<dbReference type="EMBL" id="VIIS01000393">
    <property type="protein sequence ID" value="KAF0309508.1"/>
    <property type="molecule type" value="Genomic_DNA"/>
</dbReference>
<keyword evidence="4" id="KW-0677">Repeat</keyword>
<evidence type="ECO:0000256" key="5">
    <source>
        <dbReference type="ARBA" id="ARBA00022771"/>
    </source>
</evidence>
<keyword evidence="6" id="KW-0862">Zinc</keyword>
<keyword evidence="8" id="KW-0804">Transcription</keyword>
<proteinExistence type="inferred from homology"/>
<sequence>MPFRGTHDSDWGRSEPLVDGDVKLVSASLAGGQCDICKKHISHRLRRHVASHRVHMKERPHICNHCGKGFVSLYSMQRHEMIHTNSYRFYCQECGDGFRQKQQLTAHMRHKHGVVEIEFEDVRESTFLGTITDGTVTTELRFYCQECGSGFHSRRLLTAHMRIKHGVANVVFEDVQLHVAGPIEHLEAVTVTPEEGVAALTEQATDTADSTAGDPRQSWWDPDQPATY</sequence>
<comment type="caution">
    <text evidence="13">The sequence shown here is derived from an EMBL/GenBank/DDBJ whole genome shotgun (WGS) entry which is preliminary data.</text>
</comment>
<accession>A0A6A4X3N3</accession>
<dbReference type="PROSITE" id="PS50157">
    <property type="entry name" value="ZINC_FINGER_C2H2_2"/>
    <property type="match status" value="3"/>
</dbReference>
<evidence type="ECO:0000256" key="3">
    <source>
        <dbReference type="ARBA" id="ARBA00022723"/>
    </source>
</evidence>
<dbReference type="Pfam" id="PF13894">
    <property type="entry name" value="zf-C2H2_4"/>
    <property type="match status" value="1"/>
</dbReference>
<feature type="domain" description="C2H2-type" evidence="12">
    <location>
        <begin position="61"/>
        <end position="88"/>
    </location>
</feature>
<evidence type="ECO:0000256" key="4">
    <source>
        <dbReference type="ARBA" id="ARBA00022737"/>
    </source>
</evidence>
<dbReference type="InterPro" id="IPR036236">
    <property type="entry name" value="Znf_C2H2_sf"/>
</dbReference>
<feature type="domain" description="C2H2-type" evidence="12">
    <location>
        <begin position="142"/>
        <end position="165"/>
    </location>
</feature>
<dbReference type="InterPro" id="IPR013087">
    <property type="entry name" value="Znf_C2H2_type"/>
</dbReference>
<evidence type="ECO:0000313" key="14">
    <source>
        <dbReference type="Proteomes" id="UP000440578"/>
    </source>
</evidence>
<comment type="subcellular location">
    <subcellularLocation>
        <location evidence="1">Nucleus</location>
    </subcellularLocation>
</comment>
<name>A0A6A4X3N3_AMPAM</name>
<dbReference type="Proteomes" id="UP000440578">
    <property type="component" value="Unassembled WGS sequence"/>
</dbReference>
<keyword evidence="14" id="KW-1185">Reference proteome</keyword>
<dbReference type="GO" id="GO:0008270">
    <property type="term" value="F:zinc ion binding"/>
    <property type="evidence" value="ECO:0007669"/>
    <property type="project" value="UniProtKB-KW"/>
</dbReference>
<dbReference type="SUPFAM" id="SSF57667">
    <property type="entry name" value="beta-beta-alpha zinc fingers"/>
    <property type="match status" value="2"/>
</dbReference>
<dbReference type="FunFam" id="3.30.160.60:FF:000100">
    <property type="entry name" value="Zinc finger 45-like"/>
    <property type="match status" value="1"/>
</dbReference>
<evidence type="ECO:0000256" key="1">
    <source>
        <dbReference type="ARBA" id="ARBA00004123"/>
    </source>
</evidence>
<keyword evidence="9" id="KW-0539">Nucleus</keyword>
<evidence type="ECO:0000256" key="9">
    <source>
        <dbReference type="ARBA" id="ARBA00023242"/>
    </source>
</evidence>
<dbReference type="PROSITE" id="PS00028">
    <property type="entry name" value="ZINC_FINGER_C2H2_1"/>
    <property type="match status" value="3"/>
</dbReference>
<dbReference type="GO" id="GO:0005634">
    <property type="term" value="C:nucleus"/>
    <property type="evidence" value="ECO:0007669"/>
    <property type="project" value="UniProtKB-SubCell"/>
</dbReference>
<evidence type="ECO:0000256" key="2">
    <source>
        <dbReference type="ARBA" id="ARBA00006991"/>
    </source>
</evidence>
<keyword evidence="5 10" id="KW-0863">Zinc-finger</keyword>
<evidence type="ECO:0000256" key="7">
    <source>
        <dbReference type="ARBA" id="ARBA00023015"/>
    </source>
</evidence>
<comment type="similarity">
    <text evidence="2">Belongs to the krueppel C2H2-type zinc-finger protein family.</text>
</comment>
<dbReference type="PANTHER" id="PTHR24394">
    <property type="entry name" value="ZINC FINGER PROTEIN"/>
    <property type="match status" value="1"/>
</dbReference>
<dbReference type="AlphaFoldDB" id="A0A6A4X3N3"/>
<gene>
    <name evidence="13" type="primary">Znf2_1</name>
    <name evidence="13" type="ORF">FJT64_019379</name>
</gene>
<evidence type="ECO:0000259" key="12">
    <source>
        <dbReference type="PROSITE" id="PS50157"/>
    </source>
</evidence>
<dbReference type="FunFam" id="3.30.160.60:FF:000193">
    <property type="entry name" value="Zinc finger protein 300"/>
    <property type="match status" value="1"/>
</dbReference>
<feature type="domain" description="C2H2-type" evidence="12">
    <location>
        <begin position="89"/>
        <end position="112"/>
    </location>
</feature>
<evidence type="ECO:0000256" key="6">
    <source>
        <dbReference type="ARBA" id="ARBA00022833"/>
    </source>
</evidence>
<keyword evidence="7" id="KW-0805">Transcription regulation</keyword>
<dbReference type="PANTHER" id="PTHR24394:SF48">
    <property type="entry name" value="ZINC FINGER PROTEIN 771"/>
    <property type="match status" value="1"/>
</dbReference>
<dbReference type="GO" id="GO:0003677">
    <property type="term" value="F:DNA binding"/>
    <property type="evidence" value="ECO:0007669"/>
    <property type="project" value="UniProtKB-KW"/>
</dbReference>
<evidence type="ECO:0000256" key="10">
    <source>
        <dbReference type="PROSITE-ProRule" id="PRU00042"/>
    </source>
</evidence>
<organism evidence="13 14">
    <name type="scientific">Amphibalanus amphitrite</name>
    <name type="common">Striped barnacle</name>
    <name type="synonym">Balanus amphitrite</name>
    <dbReference type="NCBI Taxonomy" id="1232801"/>
    <lineage>
        <taxon>Eukaryota</taxon>
        <taxon>Metazoa</taxon>
        <taxon>Ecdysozoa</taxon>
        <taxon>Arthropoda</taxon>
        <taxon>Crustacea</taxon>
        <taxon>Multicrustacea</taxon>
        <taxon>Cirripedia</taxon>
        <taxon>Thoracica</taxon>
        <taxon>Thoracicalcarea</taxon>
        <taxon>Balanomorpha</taxon>
        <taxon>Balanoidea</taxon>
        <taxon>Balanidae</taxon>
        <taxon>Amphibalaninae</taxon>
        <taxon>Amphibalanus</taxon>
    </lineage>
</organism>
<reference evidence="13 14" key="1">
    <citation type="submission" date="2019-07" db="EMBL/GenBank/DDBJ databases">
        <title>Draft genome assembly of a fouling barnacle, Amphibalanus amphitrite (Darwin, 1854): The first reference genome for Thecostraca.</title>
        <authorList>
            <person name="Kim W."/>
        </authorList>
    </citation>
    <scope>NUCLEOTIDE SEQUENCE [LARGE SCALE GENOMIC DNA]</scope>
    <source>
        <strain evidence="13">SNU_AA5</strain>
        <tissue evidence="13">Soma without cirri and trophi</tissue>
    </source>
</reference>
<feature type="region of interest" description="Disordered" evidence="11">
    <location>
        <begin position="204"/>
        <end position="228"/>
    </location>
</feature>
<evidence type="ECO:0000256" key="11">
    <source>
        <dbReference type="SAM" id="MobiDB-lite"/>
    </source>
</evidence>
<dbReference type="SMART" id="SM00355">
    <property type="entry name" value="ZnF_C2H2"/>
    <property type="match status" value="4"/>
</dbReference>
<keyword evidence="3" id="KW-0479">Metal-binding</keyword>
<dbReference type="OrthoDB" id="10667543at2759"/>
<protein>
    <submittedName>
        <fullName evidence="13">Zinc finger protein 2</fullName>
    </submittedName>
</protein>
<evidence type="ECO:0000256" key="8">
    <source>
        <dbReference type="ARBA" id="ARBA00023163"/>
    </source>
</evidence>
<dbReference type="Pfam" id="PF00096">
    <property type="entry name" value="zf-C2H2"/>
    <property type="match status" value="2"/>
</dbReference>
<evidence type="ECO:0000313" key="13">
    <source>
        <dbReference type="EMBL" id="KAF0309508.1"/>
    </source>
</evidence>
<dbReference type="GO" id="GO:0000981">
    <property type="term" value="F:DNA-binding transcription factor activity, RNA polymerase II-specific"/>
    <property type="evidence" value="ECO:0007669"/>
    <property type="project" value="TreeGrafter"/>
</dbReference>
<dbReference type="Gene3D" id="3.30.160.60">
    <property type="entry name" value="Classic Zinc Finger"/>
    <property type="match status" value="3"/>
</dbReference>